<dbReference type="GO" id="GO:0016491">
    <property type="term" value="F:oxidoreductase activity"/>
    <property type="evidence" value="ECO:0007669"/>
    <property type="project" value="UniProtKB-KW"/>
</dbReference>
<evidence type="ECO:0000313" key="4">
    <source>
        <dbReference type="Proteomes" id="UP000034832"/>
    </source>
</evidence>
<proteinExistence type="predicted"/>
<reference evidence="3" key="1">
    <citation type="submission" date="2019-04" db="EMBL/GenBank/DDBJ databases">
        <title>Whole genome sequencing of cave bacteria.</title>
        <authorList>
            <person name="Gan H.M."/>
            <person name="Barton H."/>
            <person name="Savka M.A."/>
        </authorList>
    </citation>
    <scope>NUCLEOTIDE SEQUENCE [LARGE SCALE GENOMIC DNA]</scope>
    <source>
        <strain evidence="3">LC387</strain>
    </source>
</reference>
<dbReference type="Gene3D" id="3.50.50.60">
    <property type="entry name" value="FAD/NAD(P)-binding domain"/>
    <property type="match status" value="1"/>
</dbReference>
<gene>
    <name evidence="3" type="ORF">YH63_000215</name>
</gene>
<feature type="domain" description="FAD dependent oxidoreductase" evidence="2">
    <location>
        <begin position="16"/>
        <end position="368"/>
    </location>
</feature>
<dbReference type="Pfam" id="PF01266">
    <property type="entry name" value="DAO"/>
    <property type="match status" value="1"/>
</dbReference>
<protein>
    <submittedName>
        <fullName evidence="3">FAD-binding oxidoreductase</fullName>
    </submittedName>
</protein>
<dbReference type="Proteomes" id="UP000034832">
    <property type="component" value="Unassembled WGS sequence"/>
</dbReference>
<dbReference type="InterPro" id="IPR036188">
    <property type="entry name" value="FAD/NAD-bd_sf"/>
</dbReference>
<comment type="caution">
    <text evidence="3">The sequence shown here is derived from an EMBL/GenBank/DDBJ whole genome shotgun (WGS) entry which is preliminary data.</text>
</comment>
<dbReference type="EMBL" id="LBIA02000001">
    <property type="protein sequence ID" value="TKT69971.1"/>
    <property type="molecule type" value="Genomic_DNA"/>
</dbReference>
<dbReference type="PANTHER" id="PTHR13847:SF201">
    <property type="entry name" value="PUTATIBE OXIDOREDUCTASE"/>
    <property type="match status" value="1"/>
</dbReference>
<accession>A0A4U6BJL0</accession>
<evidence type="ECO:0000259" key="2">
    <source>
        <dbReference type="Pfam" id="PF01266"/>
    </source>
</evidence>
<evidence type="ECO:0000313" key="3">
    <source>
        <dbReference type="EMBL" id="TKT69971.1"/>
    </source>
</evidence>
<dbReference type="Gene3D" id="3.30.9.10">
    <property type="entry name" value="D-Amino Acid Oxidase, subunit A, domain 2"/>
    <property type="match status" value="1"/>
</dbReference>
<dbReference type="PANTHER" id="PTHR13847">
    <property type="entry name" value="SARCOSINE DEHYDROGENASE-RELATED"/>
    <property type="match status" value="1"/>
</dbReference>
<keyword evidence="1" id="KW-0560">Oxidoreductase</keyword>
<dbReference type="AlphaFoldDB" id="A0A4U6BJL0"/>
<name>A0A4U6BJL0_9BRAD</name>
<sequence>MQPVRPSVDRDFRCEILVVGAGVTGSLAAEHLASQGHEVCIIDRQRPGLGSTTASTAMLLWEIDSSLSDLTAMYGFERAANIYRRSFSAVSGLAELVNTHQLACGMRHKRSLYLAAGKVGARELQAEHALRMRAGLPGEYLDHLTLLEQFGLYREAAIHSIGSADADPLLLCQALLAMATIHGVKIFDASAENYDNSGQAVVVELDSGHVIEAKQVVLATGYVMPEFLTSSLHKISSSWAVATPPQPAGAIWRDGTLIWEASENYSYARTTRDNRIIVGGEDDDQVIEPEARDKLMPAKAETILRKLNGLWSHAEPVAEFVWSGTFGTTTDGLPLIGRVPGHPRIHAAYGYGGNGITYSYLASRMIAASIAGNHQPWFDDFAIDRDAPKDIP</sequence>
<dbReference type="STRING" id="211460.YH63_18635"/>
<dbReference type="GO" id="GO:0005737">
    <property type="term" value="C:cytoplasm"/>
    <property type="evidence" value="ECO:0007669"/>
    <property type="project" value="TreeGrafter"/>
</dbReference>
<keyword evidence="4" id="KW-1185">Reference proteome</keyword>
<dbReference type="InterPro" id="IPR006076">
    <property type="entry name" value="FAD-dep_OxRdtase"/>
</dbReference>
<dbReference type="SUPFAM" id="SSF51905">
    <property type="entry name" value="FAD/NAD(P)-binding domain"/>
    <property type="match status" value="1"/>
</dbReference>
<dbReference type="OrthoDB" id="311718at2"/>
<evidence type="ECO:0000256" key="1">
    <source>
        <dbReference type="ARBA" id="ARBA00023002"/>
    </source>
</evidence>
<organism evidence="3 4">
    <name type="scientific">Afipia massiliensis</name>
    <dbReference type="NCBI Taxonomy" id="211460"/>
    <lineage>
        <taxon>Bacteria</taxon>
        <taxon>Pseudomonadati</taxon>
        <taxon>Pseudomonadota</taxon>
        <taxon>Alphaproteobacteria</taxon>
        <taxon>Hyphomicrobiales</taxon>
        <taxon>Nitrobacteraceae</taxon>
        <taxon>Afipia</taxon>
    </lineage>
</organism>